<evidence type="ECO:0008006" key="3">
    <source>
        <dbReference type="Google" id="ProtNLM"/>
    </source>
</evidence>
<keyword evidence="2" id="KW-1185">Reference proteome</keyword>
<dbReference type="RefSeq" id="WP_272419276.1">
    <property type="nucleotide sequence ID" value="NZ_JAGTJJ010000003.1"/>
</dbReference>
<accession>A0A9X4AS26</accession>
<comment type="caution">
    <text evidence="1">The sequence shown here is derived from an EMBL/GenBank/DDBJ whole genome shotgun (WGS) entry which is preliminary data.</text>
</comment>
<proteinExistence type="predicted"/>
<dbReference type="SUPFAM" id="SSF55681">
    <property type="entry name" value="Class II aaRS and biotin synthetases"/>
    <property type="match status" value="1"/>
</dbReference>
<name>A0A9X4AS26_9BACT</name>
<evidence type="ECO:0000313" key="2">
    <source>
        <dbReference type="Proteomes" id="UP001151081"/>
    </source>
</evidence>
<dbReference type="Gene3D" id="3.30.930.10">
    <property type="entry name" value="Bira Bifunctional Protein, Domain 2"/>
    <property type="match status" value="1"/>
</dbReference>
<dbReference type="Proteomes" id="UP001151081">
    <property type="component" value="Unassembled WGS sequence"/>
</dbReference>
<sequence length="331" mass="37960">MNKPRAYRTKILRECTASRVIGLDGDDALMASPDVHALDPGLVALRGDVLALFRFFERTFLRLSRRFHAKESHYPVLLPMRILEEVGYFGHFPQHVTFCTHLPEDLPIIESVARSANENEGRLVEELRARVQTVTHALKPAVCLPCYGQHRGARIPEGEVLRVTMQNHVFRHETTPYDALARLWDFQVRDIVFMGAFDRLKALRQEVMDAAMDLCEALDLTARLELANDPFFLSENTNKIVYQRLGEVKYELMLRIPHRDMDVAASSFNLHREFYASVYDIRHHDGTAAETACMGFGIERWVYGFLSQKGMDPRGWPEQVTHFIDRDASGS</sequence>
<evidence type="ECO:0000313" key="1">
    <source>
        <dbReference type="EMBL" id="MDC3980675.1"/>
    </source>
</evidence>
<dbReference type="InterPro" id="IPR045864">
    <property type="entry name" value="aa-tRNA-synth_II/BPL/LPL"/>
</dbReference>
<dbReference type="EMBL" id="JAGTJJ010000003">
    <property type="protein sequence ID" value="MDC3980675.1"/>
    <property type="molecule type" value="Genomic_DNA"/>
</dbReference>
<protein>
    <recommendedName>
        <fullName evidence="3">Aminoacyl-transfer RNA synthetases class-II family profile domain-containing protein</fullName>
    </recommendedName>
</protein>
<gene>
    <name evidence="1" type="ORF">KEG57_09225</name>
</gene>
<reference evidence="1 2" key="1">
    <citation type="submission" date="2021-04" db="EMBL/GenBank/DDBJ databases">
        <title>Genome analysis of Polyangium sp.</title>
        <authorList>
            <person name="Li Y."/>
            <person name="Wang J."/>
        </authorList>
    </citation>
    <scope>NUCLEOTIDE SEQUENCE [LARGE SCALE GENOMIC DNA]</scope>
    <source>
        <strain evidence="1 2">SDU14</strain>
    </source>
</reference>
<organism evidence="1 2">
    <name type="scientific">Polyangium jinanense</name>
    <dbReference type="NCBI Taxonomy" id="2829994"/>
    <lineage>
        <taxon>Bacteria</taxon>
        <taxon>Pseudomonadati</taxon>
        <taxon>Myxococcota</taxon>
        <taxon>Polyangia</taxon>
        <taxon>Polyangiales</taxon>
        <taxon>Polyangiaceae</taxon>
        <taxon>Polyangium</taxon>
    </lineage>
</organism>
<dbReference type="AlphaFoldDB" id="A0A9X4AS26"/>